<accession>A0AAJ6VKP4</accession>
<dbReference type="GeneID" id="105359442"/>
<gene>
    <name evidence="6" type="primary">LOC105359442</name>
</gene>
<dbReference type="RefSeq" id="XP_011494355.1">
    <property type="nucleotide sequence ID" value="XM_011496053.1"/>
</dbReference>
<dbReference type="KEGG" id="csol:105359442"/>
<sequence length="1950" mass="218032">MASDLSSSCTEVNELFNDEKEEGEISLEDVSSSEEGQPYIYPPRTFEQCPYCLSTKHCAMWCKSLTINKNNIKREAHPVIAKDAGLQGKENRSRRHYHKDIMDSRISTDTIGSKTASAYSTLQEKNKDDDATVISDLVPISSDSDMELVGLGHDTKLEKRSRRSIKSSKTRRRRRNKSPSVASSSLSPSSIDLTLSIKDSIHRLEPIQLVSSKKESIHSKCHHHSPDKKKLINTKLSLSLRRHNRSRSSAIIAKRRTGRQELPLPPPPRKSIPSLRQSSPSHQREMEILLNTSGNLQQPSIRGNVTKLLKKVRRLEPFSSRSREKGSSLKDKLSNIMKNKKETSTIIASTTSSIVTTAATSNSTTTNVIPAATAIITLTSFNTTTTTATTTTVACTIETNKENLTKSSTNTKEEPAVAVKCKEVVVNEVQNLNKIDNKDDDDDLFVLRQIALETKQKKNVVPKSEDVKNETTNNVKTQLQSVAPLQKLPNICIDDNDDDLELRMIALRSAVLKKHNTRMQSGVRRKRKSSEVPVVPRIESPFTSSFIEDFPLLAKICSPTSPLGSKKDIYYDEDMDLDSDMELDGSPYSPNDDVGNQFLLDSVESLPASVNQEHMINMSLYSSSNLIKTSCHHGQMSAEPLDRNVMKLSNHESRPYSPTDATIYDPDLPGVRFSVADTQPLQPPPLPPLPPLDMLDSQQPALIGCTMGLTNVYSDSLLTLPMPGFSTIHQALNPLLLPPPPPPPPSTAPLFTCPVVTVTTTTTVTTKTTPTSESTIASDTILTNELNDFGETDLDGSPLVPIEQDNERATWLLLDEPLYLSNIQMCEPNGLSKLVSPIPQIESQMTETMSKSVESQNNTLIKSQIVPLSHHKEPDMIRSRSLVQKRKRKQSNTSRQVEELVSGKFDSMQENRQEFGSLHVKEKKSNDKEANVEDDEEVLREILLASLAKRAKDQPIKTPTRNEELKNTLKVKNDLSRSSALAPKLPIAKAVMMNQLKRQASQAASAEQPLRKIIKKTNVIPASTKVVNNAKRYQNLMIQRKLNQQKIALIASSKSRFKVNNNSNANSNVKNIGSVSETQSSTSPQITKLINENQRIIINLNEDTESESENEETKMKLNTTKTRPTITIPTTDFEKSVDQFLKDVRHKQEMNIINSSTTSTMTVTKTTNNLTSTQIKPPVQKLVIPATSLTVSSVKITDPVTTKPNINLAKASTATTSNTNLANDKFTPDKAITKIPSISATPQAVKHLPASQQEEYRRLKQQIFEREKLHLQNSKGSTTASTTTTLTKSSSILSSPIISPVILTSSIRKVEPKIQISTPSNHISPLNKMVPKTQLVATISPMSKQNYGNITGKLKIALSPISSKQIVSKPSMKIPAQSSPLSSVRRLQQVKLLDKMNDALNTQKKQIRAVAHKVSSLRILAKERLNLRNSHVQRPNIESESRLNMENLHRLKNHQIKDVKNENETISNLSTTSRSHSIDSLNATYVSLQSSVDKASTMEKSSGIDESKQNWEEFKKEVHKEVESLSNLSPEEQRELLFNTEEELITKRHSVLDDITEMSGNLRQWEIERDLQNMLNNEINKLREQLRTTEEKLLLQKEKLNSIQPKVSTYHEKINSGRKECFRLSKICNGLGQQIIGSNYNVPTAGAELLNNKIKEVAIHTQKLRSKKNLPKEIIKSSNLSKNIENSILRKENSSILNSDEDQTLIMRNINSDSDKQLTNFNIESLALTKKSILNIQSEKSASEIGVDNLIITEKNDFKNLVRESSIPMDVTTECDFKAESKEILEIGIGLDIVSTTSIIDTELNETLINTEQENKKDHCKEILTSSVEKIIVNDDTERKNSEYSISNKHSLLSNYIDTLKLKDPIQETTELTIETKCKEQFLDHRNESLLQSCSFKTAKKNVIQPYESILKHLQTRNSKTDGILCPYELMGTCNDGDCQFVHQSTSQCR</sequence>
<feature type="region of interest" description="Disordered" evidence="3">
    <location>
        <begin position="212"/>
        <end position="231"/>
    </location>
</feature>
<feature type="compositionally biased region" description="Basic residues" evidence="3">
    <location>
        <begin position="159"/>
        <end position="177"/>
    </location>
</feature>
<evidence type="ECO:0000313" key="6">
    <source>
        <dbReference type="RefSeq" id="XP_011494355.1"/>
    </source>
</evidence>
<evidence type="ECO:0000313" key="5">
    <source>
        <dbReference type="Proteomes" id="UP000695007"/>
    </source>
</evidence>
<feature type="region of interest" description="Disordered" evidence="3">
    <location>
        <begin position="159"/>
        <end position="188"/>
    </location>
</feature>
<feature type="compositionally biased region" description="Low complexity" evidence="3">
    <location>
        <begin position="178"/>
        <end position="188"/>
    </location>
</feature>
<feature type="region of interest" description="Disordered" evidence="3">
    <location>
        <begin position="237"/>
        <end position="283"/>
    </location>
</feature>
<evidence type="ECO:0000256" key="3">
    <source>
        <dbReference type="SAM" id="MobiDB-lite"/>
    </source>
</evidence>
<evidence type="ECO:0000259" key="4">
    <source>
        <dbReference type="PROSITE" id="PS50103"/>
    </source>
</evidence>
<dbReference type="GO" id="GO:0008270">
    <property type="term" value="F:zinc ion binding"/>
    <property type="evidence" value="ECO:0007669"/>
    <property type="project" value="UniProtKB-KW"/>
</dbReference>
<feature type="region of interest" description="Disordered" evidence="3">
    <location>
        <begin position="880"/>
        <end position="900"/>
    </location>
</feature>
<dbReference type="InterPro" id="IPR019607">
    <property type="entry name" value="Putative_zinc-finger_domain"/>
</dbReference>
<evidence type="ECO:0000256" key="1">
    <source>
        <dbReference type="PROSITE-ProRule" id="PRU00723"/>
    </source>
</evidence>
<feature type="domain" description="C3H1-type" evidence="4">
    <location>
        <begin position="1920"/>
        <end position="1946"/>
    </location>
</feature>
<name>A0AAJ6VKP4_9HYME</name>
<evidence type="ECO:0000256" key="2">
    <source>
        <dbReference type="SAM" id="Coils"/>
    </source>
</evidence>
<dbReference type="Proteomes" id="UP000695007">
    <property type="component" value="Unplaced"/>
</dbReference>
<dbReference type="InterPro" id="IPR000571">
    <property type="entry name" value="Znf_CCCH"/>
</dbReference>
<keyword evidence="1" id="KW-0479">Metal-binding</keyword>
<feature type="coiled-coil region" evidence="2">
    <location>
        <begin position="1572"/>
        <end position="1599"/>
    </location>
</feature>
<reference evidence="6" key="1">
    <citation type="submission" date="2025-08" db="UniProtKB">
        <authorList>
            <consortium name="RefSeq"/>
        </authorList>
    </citation>
    <scope>IDENTIFICATION</scope>
</reference>
<dbReference type="Pfam" id="PF10650">
    <property type="entry name" value="zf-C3H1"/>
    <property type="match status" value="1"/>
</dbReference>
<keyword evidence="1" id="KW-0863">Zinc-finger</keyword>
<protein>
    <submittedName>
        <fullName evidence="6">Uncharacterized protein LOC105359442</fullName>
    </submittedName>
</protein>
<proteinExistence type="predicted"/>
<keyword evidence="2" id="KW-0175">Coiled coil</keyword>
<dbReference type="PROSITE" id="PS50103">
    <property type="entry name" value="ZF_C3H1"/>
    <property type="match status" value="1"/>
</dbReference>
<organism evidence="5 6">
    <name type="scientific">Ceratosolen solmsi marchali</name>
    <dbReference type="NCBI Taxonomy" id="326594"/>
    <lineage>
        <taxon>Eukaryota</taxon>
        <taxon>Metazoa</taxon>
        <taxon>Ecdysozoa</taxon>
        <taxon>Arthropoda</taxon>
        <taxon>Hexapoda</taxon>
        <taxon>Insecta</taxon>
        <taxon>Pterygota</taxon>
        <taxon>Neoptera</taxon>
        <taxon>Endopterygota</taxon>
        <taxon>Hymenoptera</taxon>
        <taxon>Apocrita</taxon>
        <taxon>Proctotrupomorpha</taxon>
        <taxon>Chalcidoidea</taxon>
        <taxon>Agaonidae</taxon>
        <taxon>Agaoninae</taxon>
        <taxon>Ceratosolen</taxon>
    </lineage>
</organism>
<keyword evidence="5" id="KW-1185">Reference proteome</keyword>
<keyword evidence="1" id="KW-0862">Zinc</keyword>
<feature type="zinc finger region" description="C3H1-type" evidence="1">
    <location>
        <begin position="1920"/>
        <end position="1946"/>
    </location>
</feature>